<evidence type="ECO:0000256" key="4">
    <source>
        <dbReference type="ARBA" id="ARBA00023136"/>
    </source>
</evidence>
<evidence type="ECO:0000256" key="1">
    <source>
        <dbReference type="ARBA" id="ARBA00004141"/>
    </source>
</evidence>
<dbReference type="Pfam" id="PF02674">
    <property type="entry name" value="Colicin_V"/>
    <property type="match status" value="1"/>
</dbReference>
<evidence type="ECO:0000256" key="2">
    <source>
        <dbReference type="ARBA" id="ARBA00022692"/>
    </source>
</evidence>
<comment type="subcellular location">
    <subcellularLocation>
        <location evidence="1">Membrane</location>
        <topology evidence="1">Multi-pass membrane protein</topology>
    </subcellularLocation>
</comment>
<reference evidence="6 7" key="1">
    <citation type="submission" date="2021-10" db="EMBL/GenBank/DDBJ databases">
        <title>Lutispora strain m25 sp. nov., a thermophilic, non-spore-forming bacterium isolated from a lab-scale methanogenic bioreactor digesting anaerobic sludge.</title>
        <authorList>
            <person name="El Houari A."/>
            <person name="Mcdonald J."/>
        </authorList>
    </citation>
    <scope>NUCLEOTIDE SEQUENCE [LARGE SCALE GENOMIC DNA]</scope>
    <source>
        <strain evidence="7">m25</strain>
    </source>
</reference>
<dbReference type="PANTHER" id="PTHR37306:SF1">
    <property type="entry name" value="COLICIN V PRODUCTION PROTEIN"/>
    <property type="match status" value="1"/>
</dbReference>
<keyword evidence="3 5" id="KW-1133">Transmembrane helix</keyword>
<evidence type="ECO:0000313" key="6">
    <source>
        <dbReference type="EMBL" id="MCQ1531664.1"/>
    </source>
</evidence>
<dbReference type="Proteomes" id="UP001651880">
    <property type="component" value="Unassembled WGS sequence"/>
</dbReference>
<evidence type="ECO:0000256" key="3">
    <source>
        <dbReference type="ARBA" id="ARBA00022989"/>
    </source>
</evidence>
<gene>
    <name evidence="6" type="ORF">LJD61_19285</name>
</gene>
<feature type="transmembrane region" description="Helical" evidence="5">
    <location>
        <begin position="6"/>
        <end position="25"/>
    </location>
</feature>
<dbReference type="PANTHER" id="PTHR37306">
    <property type="entry name" value="COLICIN V PRODUCTION PROTEIN"/>
    <property type="match status" value="1"/>
</dbReference>
<feature type="transmembrane region" description="Helical" evidence="5">
    <location>
        <begin position="137"/>
        <end position="160"/>
    </location>
</feature>
<dbReference type="EMBL" id="JAJEKE010000027">
    <property type="protein sequence ID" value="MCQ1531664.1"/>
    <property type="molecule type" value="Genomic_DNA"/>
</dbReference>
<comment type="caution">
    <text evidence="6">The sequence shown here is derived from an EMBL/GenBank/DDBJ whole genome shotgun (WGS) entry which is preliminary data.</text>
</comment>
<keyword evidence="2 5" id="KW-0812">Transmembrane</keyword>
<dbReference type="RefSeq" id="WP_255229220.1">
    <property type="nucleotide sequence ID" value="NZ_JAJEKE010000027.1"/>
</dbReference>
<keyword evidence="7" id="KW-1185">Reference proteome</keyword>
<keyword evidence="4 5" id="KW-0472">Membrane</keyword>
<proteinExistence type="predicted"/>
<evidence type="ECO:0000256" key="5">
    <source>
        <dbReference type="SAM" id="Phobius"/>
    </source>
</evidence>
<feature type="transmembrane region" description="Helical" evidence="5">
    <location>
        <begin position="88"/>
        <end position="116"/>
    </location>
</feature>
<sequence length="201" mass="22288">MNWVDYIIVSIITIGVLYGAARGLIHGLFSIGGLIVSIIAAKKYSGLVAEALVAYTGIENKLLEFIQKNKITEAFAFSLPVEKGFDDLYQYITMVIINCIALLLAFMAVRICMLLLEALLKGVFRLPVLSSINHSGGAILGLVQSILILLFIYAIFIPIASVEKFNFVQQAIEASLLSKYFYKYNFMLSWALDTALNIFID</sequence>
<accession>A0ABT1NM34</accession>
<organism evidence="6 7">
    <name type="scientific">Lutispora saccharofermentans</name>
    <dbReference type="NCBI Taxonomy" id="3024236"/>
    <lineage>
        <taxon>Bacteria</taxon>
        <taxon>Bacillati</taxon>
        <taxon>Bacillota</taxon>
        <taxon>Clostridia</taxon>
        <taxon>Lutisporales</taxon>
        <taxon>Lutisporaceae</taxon>
        <taxon>Lutispora</taxon>
    </lineage>
</organism>
<name>A0ABT1NM34_9FIRM</name>
<dbReference type="InterPro" id="IPR003825">
    <property type="entry name" value="Colicin-V_CvpA"/>
</dbReference>
<protein>
    <submittedName>
        <fullName evidence="6">CvpA family protein</fullName>
    </submittedName>
</protein>
<evidence type="ECO:0000313" key="7">
    <source>
        <dbReference type="Proteomes" id="UP001651880"/>
    </source>
</evidence>